<feature type="domain" description="Peptidoglycan binding-like" evidence="2">
    <location>
        <begin position="263"/>
        <end position="315"/>
    </location>
</feature>
<dbReference type="InterPro" id="IPR036366">
    <property type="entry name" value="PGBDSf"/>
</dbReference>
<dbReference type="Gene3D" id="2.40.128.260">
    <property type="entry name" value="Type IV secretion system, VirB10/TraB/TrbI"/>
    <property type="match status" value="1"/>
</dbReference>
<feature type="compositionally biased region" description="Gly residues" evidence="1">
    <location>
        <begin position="233"/>
        <end position="243"/>
    </location>
</feature>
<gene>
    <name evidence="3" type="ORF">J8C05_02535</name>
</gene>
<evidence type="ECO:0000313" key="4">
    <source>
        <dbReference type="Proteomes" id="UP000677668"/>
    </source>
</evidence>
<keyword evidence="4" id="KW-1185">Reference proteome</keyword>
<feature type="region of interest" description="Disordered" evidence="1">
    <location>
        <begin position="224"/>
        <end position="243"/>
    </location>
</feature>
<reference evidence="3 4" key="1">
    <citation type="submission" date="2021-03" db="EMBL/GenBank/DDBJ databases">
        <title>Genomic and phenotypic characterization of Chloracidobacterium isolates provides evidence for multiple species.</title>
        <authorList>
            <person name="Saini M.K."/>
            <person name="Costas A.M.G."/>
            <person name="Tank M."/>
            <person name="Bryant D.A."/>
        </authorList>
    </citation>
    <scope>NUCLEOTIDE SEQUENCE [LARGE SCALE GENOMIC DNA]</scope>
    <source>
        <strain evidence="3 4">N</strain>
    </source>
</reference>
<dbReference type="EMBL" id="CP072642">
    <property type="protein sequence ID" value="QUV94344.1"/>
    <property type="molecule type" value="Genomic_DNA"/>
</dbReference>
<accession>A0ABX8B049</accession>
<evidence type="ECO:0000313" key="3">
    <source>
        <dbReference type="EMBL" id="QUV94344.1"/>
    </source>
</evidence>
<name>A0ABX8B049_9BACT</name>
<dbReference type="Proteomes" id="UP000677668">
    <property type="component" value="Chromosome 1"/>
</dbReference>
<dbReference type="Pfam" id="PF01471">
    <property type="entry name" value="PG_binding_1"/>
    <property type="match status" value="2"/>
</dbReference>
<dbReference type="Gene3D" id="1.10.101.10">
    <property type="entry name" value="PGBD-like superfamily/PGBD"/>
    <property type="match status" value="2"/>
</dbReference>
<dbReference type="InterPro" id="IPR042217">
    <property type="entry name" value="T4SS_VirB10/TrbI"/>
</dbReference>
<proteinExistence type="predicted"/>
<dbReference type="InterPro" id="IPR002477">
    <property type="entry name" value="Peptidoglycan-bd-like"/>
</dbReference>
<dbReference type="SUPFAM" id="SSF47090">
    <property type="entry name" value="PGBD-like"/>
    <property type="match status" value="2"/>
</dbReference>
<feature type="domain" description="Peptidoglycan binding-like" evidence="2">
    <location>
        <begin position="349"/>
        <end position="400"/>
    </location>
</feature>
<sequence>MKRHLTRSLVTHLGLVALCGAMWPALPSQQPSVAGIVFAQRFQDITLPPGTIIRVQMDRTISSRTARVGDTFTATVFEPVIVGGQLAIPQGTQVQGRVTGVQPAERRGRSGTIAVEFDRIIFANGVSRDMRASLTSLDAREREQIDSEGRARGGSSTKRNVIFVGGGAGAGAAIGAIAGGGKGAAIGAGIGAAAGVLGALLSKGQEAQVQSGYRFGVELEQPLRVPSDMSTGGNTGGNTGGGGNWDDYGYDAARGEYTAPDIVRRAQTELRRQGFYDGDITGNLGQLTRQAIGNFQRQQGLTVNRRLDRETARALGVVSGGGGFSTGSDPNEDFGYGYDPNAGEYTASDIVRRAQTELRRERLYNGRITGRLDAETRDAIQRFQEERGLPTTGRLDRETALEMGIVY</sequence>
<protein>
    <submittedName>
        <fullName evidence="3">Peptidoglycan-binding protein</fullName>
    </submittedName>
</protein>
<dbReference type="InterPro" id="IPR036365">
    <property type="entry name" value="PGBD-like_sf"/>
</dbReference>
<evidence type="ECO:0000259" key="2">
    <source>
        <dbReference type="Pfam" id="PF01471"/>
    </source>
</evidence>
<evidence type="ECO:0000256" key="1">
    <source>
        <dbReference type="SAM" id="MobiDB-lite"/>
    </source>
</evidence>
<dbReference type="RefSeq" id="WP_211422645.1">
    <property type="nucleotide sequence ID" value="NZ_CP072642.1"/>
</dbReference>
<organism evidence="3 4">
    <name type="scientific">Chloracidobacterium sp. N</name>
    <dbReference type="NCBI Taxonomy" id="2821540"/>
    <lineage>
        <taxon>Bacteria</taxon>
        <taxon>Pseudomonadati</taxon>
        <taxon>Acidobacteriota</taxon>
        <taxon>Terriglobia</taxon>
        <taxon>Terriglobales</taxon>
        <taxon>Acidobacteriaceae</taxon>
        <taxon>Chloracidobacterium</taxon>
        <taxon>Chloracidobacterium aggregatum</taxon>
    </lineage>
</organism>